<evidence type="ECO:0000313" key="3">
    <source>
        <dbReference type="Proteomes" id="UP000244005"/>
    </source>
</evidence>
<feature type="compositionally biased region" description="Polar residues" evidence="1">
    <location>
        <begin position="199"/>
        <end position="209"/>
    </location>
</feature>
<reference evidence="3" key="1">
    <citation type="journal article" date="2017" name="Cell">
        <title>Insights into land plant evolution garnered from the Marchantia polymorpha genome.</title>
        <authorList>
            <person name="Bowman J.L."/>
            <person name="Kohchi T."/>
            <person name="Yamato K.T."/>
            <person name="Jenkins J."/>
            <person name="Shu S."/>
            <person name="Ishizaki K."/>
            <person name="Yamaoka S."/>
            <person name="Nishihama R."/>
            <person name="Nakamura Y."/>
            <person name="Berger F."/>
            <person name="Adam C."/>
            <person name="Aki S.S."/>
            <person name="Althoff F."/>
            <person name="Araki T."/>
            <person name="Arteaga-Vazquez M.A."/>
            <person name="Balasubrmanian S."/>
            <person name="Barry K."/>
            <person name="Bauer D."/>
            <person name="Boehm C.R."/>
            <person name="Briginshaw L."/>
            <person name="Caballero-Perez J."/>
            <person name="Catarino B."/>
            <person name="Chen F."/>
            <person name="Chiyoda S."/>
            <person name="Chovatia M."/>
            <person name="Davies K.M."/>
            <person name="Delmans M."/>
            <person name="Demura T."/>
            <person name="Dierschke T."/>
            <person name="Dolan L."/>
            <person name="Dorantes-Acosta A.E."/>
            <person name="Eklund D.M."/>
            <person name="Florent S.N."/>
            <person name="Flores-Sandoval E."/>
            <person name="Fujiyama A."/>
            <person name="Fukuzawa H."/>
            <person name="Galik B."/>
            <person name="Grimanelli D."/>
            <person name="Grimwood J."/>
            <person name="Grossniklaus U."/>
            <person name="Hamada T."/>
            <person name="Haseloff J."/>
            <person name="Hetherington A.J."/>
            <person name="Higo A."/>
            <person name="Hirakawa Y."/>
            <person name="Hundley H.N."/>
            <person name="Ikeda Y."/>
            <person name="Inoue K."/>
            <person name="Inoue S.I."/>
            <person name="Ishida S."/>
            <person name="Jia Q."/>
            <person name="Kakita M."/>
            <person name="Kanazawa T."/>
            <person name="Kawai Y."/>
            <person name="Kawashima T."/>
            <person name="Kennedy M."/>
            <person name="Kinose K."/>
            <person name="Kinoshita T."/>
            <person name="Kohara Y."/>
            <person name="Koide E."/>
            <person name="Komatsu K."/>
            <person name="Kopischke S."/>
            <person name="Kubo M."/>
            <person name="Kyozuka J."/>
            <person name="Lagercrantz U."/>
            <person name="Lin S.S."/>
            <person name="Lindquist E."/>
            <person name="Lipzen A.M."/>
            <person name="Lu C.W."/>
            <person name="De Luna E."/>
            <person name="Martienssen R.A."/>
            <person name="Minamino N."/>
            <person name="Mizutani M."/>
            <person name="Mizutani M."/>
            <person name="Mochizuki N."/>
            <person name="Monte I."/>
            <person name="Mosher R."/>
            <person name="Nagasaki H."/>
            <person name="Nakagami H."/>
            <person name="Naramoto S."/>
            <person name="Nishitani K."/>
            <person name="Ohtani M."/>
            <person name="Okamoto T."/>
            <person name="Okumura M."/>
            <person name="Phillips J."/>
            <person name="Pollak B."/>
            <person name="Reinders A."/>
            <person name="Rovekamp M."/>
            <person name="Sano R."/>
            <person name="Sawa S."/>
            <person name="Schmid M.W."/>
            <person name="Shirakawa M."/>
            <person name="Solano R."/>
            <person name="Spunde A."/>
            <person name="Suetsugu N."/>
            <person name="Sugano S."/>
            <person name="Sugiyama A."/>
            <person name="Sun R."/>
            <person name="Suzuki Y."/>
            <person name="Takenaka M."/>
            <person name="Takezawa D."/>
            <person name="Tomogane H."/>
            <person name="Tsuzuki M."/>
            <person name="Ueda T."/>
            <person name="Umeda M."/>
            <person name="Ward J.M."/>
            <person name="Watanabe Y."/>
            <person name="Yazaki K."/>
            <person name="Yokoyama R."/>
            <person name="Yoshitake Y."/>
            <person name="Yotsui I."/>
            <person name="Zachgo S."/>
            <person name="Schmutz J."/>
        </authorList>
    </citation>
    <scope>NUCLEOTIDE SEQUENCE [LARGE SCALE GENOMIC DNA]</scope>
    <source>
        <strain evidence="3">Tak-1</strain>
    </source>
</reference>
<feature type="compositionally biased region" description="Polar residues" evidence="1">
    <location>
        <begin position="260"/>
        <end position="269"/>
    </location>
</feature>
<organism evidence="2 3">
    <name type="scientific">Marchantia polymorpha</name>
    <name type="common">Common liverwort</name>
    <name type="synonym">Marchantia aquatica</name>
    <dbReference type="NCBI Taxonomy" id="3197"/>
    <lineage>
        <taxon>Eukaryota</taxon>
        <taxon>Viridiplantae</taxon>
        <taxon>Streptophyta</taxon>
        <taxon>Embryophyta</taxon>
        <taxon>Marchantiophyta</taxon>
        <taxon>Marchantiopsida</taxon>
        <taxon>Marchantiidae</taxon>
        <taxon>Marchantiales</taxon>
        <taxon>Marchantiaceae</taxon>
        <taxon>Marchantia</taxon>
    </lineage>
</organism>
<name>A0A2R6WS03_MARPO</name>
<dbReference type="Proteomes" id="UP000244005">
    <property type="component" value="Unassembled WGS sequence"/>
</dbReference>
<gene>
    <name evidence="2" type="ORF">MARPO_0062s0053</name>
</gene>
<dbReference type="EMBL" id="KZ772734">
    <property type="protein sequence ID" value="PTQ36632.1"/>
    <property type="molecule type" value="Genomic_DNA"/>
</dbReference>
<feature type="region of interest" description="Disordered" evidence="1">
    <location>
        <begin position="1"/>
        <end position="54"/>
    </location>
</feature>
<feature type="compositionally biased region" description="Polar residues" evidence="1">
    <location>
        <begin position="228"/>
        <end position="240"/>
    </location>
</feature>
<accession>A0A2R6WS03</accession>
<sequence length="484" mass="51226">MPRNTDAEDSASEAPAPKRVRREPASPSAKGGAQEGGSQSPAAKSNRASESSAGAIVKVAQTQLARVSPPPPARSNLSLFRCFGRPGTAAAPANGKPGSALALIQRNAIAAALEASGDAPSLPQAAHEDRNPSVTHVSTEAAAGQKEISHRPSDPVAHKAAASKSGPSPRKAADPVAAVGERNAKKDRLGSIPRKPASSHGTPKKQSPAGTPRSPSRERIVVVPPSSHAASNPRASQQSLVLPSSKLAIACACPKPKSPVGQSGSQKSKVQAKMSRAGGESGPVEDEDPIGLRQPRRAGKGLMTRPGGGGRGGKGKGLMIGPRGERVGGGGGERDVEGPSAQRERKGKMAVMESDDVEPAMGDIILRNRPTRDNDDDQTSKPKMITFYYDRRETVFKKFDHLLRHRFAYNPASDKMVLVSTLYRYLPGRVSDGDGERLRWIHIDNAKKSLRMFSQQPYRPPFADSFRFEGLERNYTAAGVVIDS</sequence>
<keyword evidence="3" id="KW-1185">Reference proteome</keyword>
<dbReference type="AlphaFoldDB" id="A0A2R6WS03"/>
<protein>
    <submittedName>
        <fullName evidence="2">Uncharacterized protein</fullName>
    </submittedName>
</protein>
<feature type="compositionally biased region" description="Basic and acidic residues" evidence="1">
    <location>
        <begin position="147"/>
        <end position="157"/>
    </location>
</feature>
<dbReference type="Gramene" id="Mp7g04730.1">
    <property type="protein sequence ID" value="Mp7g04730.1.cds1"/>
    <property type="gene ID" value="Mp7g04730"/>
</dbReference>
<evidence type="ECO:0000313" key="2">
    <source>
        <dbReference type="EMBL" id="PTQ36632.1"/>
    </source>
</evidence>
<proteinExistence type="predicted"/>
<feature type="region of interest" description="Disordered" evidence="1">
    <location>
        <begin position="252"/>
        <end position="379"/>
    </location>
</feature>
<feature type="region of interest" description="Disordered" evidence="1">
    <location>
        <begin position="115"/>
        <end position="240"/>
    </location>
</feature>
<feature type="compositionally biased region" description="Gly residues" evidence="1">
    <location>
        <begin position="306"/>
        <end position="318"/>
    </location>
</feature>
<feature type="compositionally biased region" description="Polar residues" evidence="1">
    <location>
        <begin position="36"/>
        <end position="52"/>
    </location>
</feature>
<evidence type="ECO:0000256" key="1">
    <source>
        <dbReference type="SAM" id="MobiDB-lite"/>
    </source>
</evidence>